<sequence>MEYRQHNQPGCGGCLLIAGLLVLLFGGAPALLDFLGFLFFSGLFGILLLVALFWGFSYYIQQRVSSYESSQTETHNRFVYLLVNILVKIAQADGHFSKAELRTMLNFFQYNLRYSQDQMYWVKQLIKDARDEQVGMDALLREFRDTFAYEPRLILLELIYQILYTKETVSPLELQQARNIAAFLEISVYDQRTIEAKYMYRQRQEAATAFQAEEQYYAVLGLEPGVDFAVIKKAYRKLCLQYHPDKVSHLGEEFQRVAEEKMKEINGAYDYFKRKYNET</sequence>
<dbReference type="Gene3D" id="1.10.3680.10">
    <property type="entry name" value="TerB-like"/>
    <property type="match status" value="1"/>
</dbReference>
<dbReference type="PANTHER" id="PTHR24074">
    <property type="entry name" value="CO-CHAPERONE PROTEIN DJLA"/>
    <property type="match status" value="1"/>
</dbReference>
<dbReference type="CDD" id="cd06257">
    <property type="entry name" value="DnaJ"/>
    <property type="match status" value="1"/>
</dbReference>
<dbReference type="InterPro" id="IPR050817">
    <property type="entry name" value="DjlA_DnaK_co-chaperone"/>
</dbReference>
<dbReference type="CDD" id="cd07177">
    <property type="entry name" value="terB_like"/>
    <property type="match status" value="1"/>
</dbReference>
<gene>
    <name evidence="3" type="ORF">MNBD_DELTA04-1138</name>
</gene>
<evidence type="ECO:0000259" key="2">
    <source>
        <dbReference type="PROSITE" id="PS50076"/>
    </source>
</evidence>
<dbReference type="AlphaFoldDB" id="A0A3B0UZQ4"/>
<dbReference type="PRINTS" id="PR00625">
    <property type="entry name" value="JDOMAIN"/>
</dbReference>
<dbReference type="Pfam" id="PF05099">
    <property type="entry name" value="TerB"/>
    <property type="match status" value="1"/>
</dbReference>
<dbReference type="PROSITE" id="PS50076">
    <property type="entry name" value="DNAJ_2"/>
    <property type="match status" value="1"/>
</dbReference>
<dbReference type="SMART" id="SM00271">
    <property type="entry name" value="DnaJ"/>
    <property type="match status" value="1"/>
</dbReference>
<keyword evidence="1" id="KW-1133">Transmembrane helix</keyword>
<keyword evidence="1" id="KW-0812">Transmembrane</keyword>
<proteinExistence type="predicted"/>
<feature type="transmembrane region" description="Helical" evidence="1">
    <location>
        <begin position="38"/>
        <end position="60"/>
    </location>
</feature>
<dbReference type="Pfam" id="PF00226">
    <property type="entry name" value="DnaJ"/>
    <property type="match status" value="1"/>
</dbReference>
<organism evidence="3">
    <name type="scientific">hydrothermal vent metagenome</name>
    <dbReference type="NCBI Taxonomy" id="652676"/>
    <lineage>
        <taxon>unclassified sequences</taxon>
        <taxon>metagenomes</taxon>
        <taxon>ecological metagenomes</taxon>
    </lineage>
</organism>
<name>A0A3B0UZQ4_9ZZZZ</name>
<dbReference type="SUPFAM" id="SSF46565">
    <property type="entry name" value="Chaperone J-domain"/>
    <property type="match status" value="1"/>
</dbReference>
<feature type="domain" description="J" evidence="2">
    <location>
        <begin position="215"/>
        <end position="279"/>
    </location>
</feature>
<dbReference type="EMBL" id="UOEY01000027">
    <property type="protein sequence ID" value="VAW36658.1"/>
    <property type="molecule type" value="Genomic_DNA"/>
</dbReference>
<dbReference type="InterPro" id="IPR029024">
    <property type="entry name" value="TerB-like"/>
</dbReference>
<reference evidence="3" key="1">
    <citation type="submission" date="2018-06" db="EMBL/GenBank/DDBJ databases">
        <authorList>
            <person name="Zhirakovskaya E."/>
        </authorList>
    </citation>
    <scope>NUCLEOTIDE SEQUENCE</scope>
</reference>
<evidence type="ECO:0000313" key="3">
    <source>
        <dbReference type="EMBL" id="VAW36658.1"/>
    </source>
</evidence>
<keyword evidence="1" id="KW-0472">Membrane</keyword>
<accession>A0A3B0UZQ4</accession>
<dbReference type="InterPro" id="IPR007791">
    <property type="entry name" value="DjlA_N"/>
</dbReference>
<dbReference type="Gene3D" id="1.10.287.110">
    <property type="entry name" value="DnaJ domain"/>
    <property type="match status" value="1"/>
</dbReference>
<feature type="transmembrane region" description="Helical" evidence="1">
    <location>
        <begin position="12"/>
        <end position="32"/>
    </location>
</feature>
<evidence type="ECO:0000256" key="1">
    <source>
        <dbReference type="SAM" id="Phobius"/>
    </source>
</evidence>
<dbReference type="InterPro" id="IPR001623">
    <property type="entry name" value="DnaJ_domain"/>
</dbReference>
<dbReference type="InterPro" id="IPR036869">
    <property type="entry name" value="J_dom_sf"/>
</dbReference>
<protein>
    <submittedName>
        <fullName evidence="3">DnaJ-like protein DjlA</fullName>
    </submittedName>
</protein>